<proteinExistence type="predicted"/>
<protein>
    <submittedName>
        <fullName evidence="4">Uncharacterized protein</fullName>
    </submittedName>
</protein>
<dbReference type="PROSITE" id="PS50082">
    <property type="entry name" value="WD_REPEATS_2"/>
    <property type="match status" value="1"/>
</dbReference>
<evidence type="ECO:0000256" key="2">
    <source>
        <dbReference type="ARBA" id="ARBA00022737"/>
    </source>
</evidence>
<keyword evidence="1 3" id="KW-0853">WD repeat</keyword>
<dbReference type="PANTHER" id="PTHR44099">
    <property type="entry name" value="RABCONNECTIN-3B, ISOFORM A"/>
    <property type="match status" value="1"/>
</dbReference>
<evidence type="ECO:0000256" key="3">
    <source>
        <dbReference type="PROSITE-ProRule" id="PRU00221"/>
    </source>
</evidence>
<reference evidence="4" key="3">
    <citation type="submission" date="2019-06" db="EMBL/GenBank/DDBJ databases">
        <authorList>
            <person name="Poynton C."/>
            <person name="Hasenbein S."/>
            <person name="Benoit J.B."/>
            <person name="Sepulveda M.S."/>
            <person name="Poelchau M.F."/>
            <person name="Murali S.C."/>
            <person name="Chen S."/>
            <person name="Glastad K.M."/>
            <person name="Werren J.H."/>
            <person name="Vineis J.H."/>
            <person name="Bowen J.L."/>
            <person name="Friedrich M."/>
            <person name="Jones J."/>
            <person name="Robertson H.M."/>
            <person name="Feyereisen R."/>
            <person name="Mechler-Hickson A."/>
            <person name="Mathers N."/>
            <person name="Lee C.E."/>
            <person name="Colbourne J.K."/>
            <person name="Biales A."/>
            <person name="Johnston J.S."/>
            <person name="Wellborn G.A."/>
            <person name="Rosendale A.J."/>
            <person name="Cridge A.G."/>
            <person name="Munoz-Torres M.C."/>
            <person name="Bain P.A."/>
            <person name="Manny A.R."/>
            <person name="Major K.M."/>
            <person name="Lambert F.N."/>
            <person name="Vulpe C.D."/>
            <person name="Tuck P."/>
            <person name="Blalock B.J."/>
            <person name="Lin Y.-Y."/>
            <person name="Smith M.E."/>
            <person name="Ochoa-Acuna H."/>
            <person name="Chen M.-J.M."/>
            <person name="Childers C.P."/>
            <person name="Qu J."/>
            <person name="Dugan S."/>
            <person name="Lee S.L."/>
            <person name="Chao H."/>
            <person name="Dinh H."/>
            <person name="Han Y."/>
            <person name="Doddapaneni H."/>
            <person name="Worley K.C."/>
            <person name="Muzny D.M."/>
            <person name="Gibbs R.A."/>
            <person name="Richards S."/>
        </authorList>
    </citation>
    <scope>NUCLEOTIDE SEQUENCE</scope>
    <source>
        <strain evidence="4">HAZT.00-mixed</strain>
        <tissue evidence="4">Whole organism</tissue>
    </source>
</reference>
<comment type="caution">
    <text evidence="4">The sequence shown here is derived from an EMBL/GenBank/DDBJ whole genome shotgun (WGS) entry which is preliminary data.</text>
</comment>
<keyword evidence="2" id="KW-0677">Repeat</keyword>
<evidence type="ECO:0000256" key="1">
    <source>
        <dbReference type="ARBA" id="ARBA00022574"/>
    </source>
</evidence>
<reference evidence="4" key="1">
    <citation type="submission" date="2014-08" db="EMBL/GenBank/DDBJ databases">
        <authorList>
            <person name="Murali S."/>
            <person name="Richards S."/>
            <person name="Bandaranaike D."/>
            <person name="Bellair M."/>
            <person name="Blankenburg K."/>
            <person name="Chao H."/>
            <person name="Dinh H."/>
            <person name="Doddapaneni H."/>
            <person name="Dugan-Rocha S."/>
            <person name="Elkadiri S."/>
            <person name="Gnanaolivu R."/>
            <person name="Hughes D."/>
            <person name="Lee S."/>
            <person name="Li M."/>
            <person name="Ming W."/>
            <person name="Munidasa M."/>
            <person name="Muniz J."/>
            <person name="Nguyen L."/>
            <person name="Osuji N."/>
            <person name="Pu L.-L."/>
            <person name="Puazo M."/>
            <person name="Skinner E."/>
            <person name="Qu C."/>
            <person name="Quiroz J."/>
            <person name="Raj R."/>
            <person name="Weissenberger G."/>
            <person name="Xin Y."/>
            <person name="Zou X."/>
            <person name="Han Y."/>
            <person name="Worley K."/>
            <person name="Muzny D."/>
            <person name="Gibbs R."/>
        </authorList>
    </citation>
    <scope>NUCLEOTIDE SEQUENCE</scope>
    <source>
        <strain evidence="4">HAZT.00-mixed</strain>
        <tissue evidence="4">Whole organism</tissue>
    </source>
</reference>
<dbReference type="Proteomes" id="UP000711488">
    <property type="component" value="Unassembled WGS sequence"/>
</dbReference>
<dbReference type="PROSITE" id="PS00678">
    <property type="entry name" value="WD_REPEATS_1"/>
    <property type="match status" value="1"/>
</dbReference>
<sequence length="143" mass="16118">MGSLAIPLVLWGREPPTHNISCILLTKDVKTLVTASQDGQICVWDFDPPKLKTYQMLGSKEYRLFCIGNYPEIHIYDPASLQLLCTLCSRLNPDWIASIHVWTVSDKDVGRGEAIKEHESKKLRATNAKCLVCCAFNQRTVLI</sequence>
<gene>
    <name evidence="4" type="ORF">HAZT_HAZT003405</name>
</gene>
<dbReference type="AlphaFoldDB" id="A0A6A0H468"/>
<dbReference type="Gene3D" id="2.130.10.10">
    <property type="entry name" value="YVTN repeat-like/Quinoprotein amine dehydrogenase"/>
    <property type="match status" value="1"/>
</dbReference>
<dbReference type="InterPro" id="IPR001680">
    <property type="entry name" value="WD40_rpt"/>
</dbReference>
<dbReference type="SUPFAM" id="SSF50978">
    <property type="entry name" value="WD40 repeat-like"/>
    <property type="match status" value="1"/>
</dbReference>
<dbReference type="InterPro" id="IPR015943">
    <property type="entry name" value="WD40/YVTN_repeat-like_dom_sf"/>
</dbReference>
<dbReference type="InterPro" id="IPR049916">
    <property type="entry name" value="WDR72-like"/>
</dbReference>
<dbReference type="InterPro" id="IPR019775">
    <property type="entry name" value="WD40_repeat_CS"/>
</dbReference>
<organism evidence="4">
    <name type="scientific">Hyalella azteca</name>
    <name type="common">Amphipod</name>
    <dbReference type="NCBI Taxonomy" id="294128"/>
    <lineage>
        <taxon>Eukaryota</taxon>
        <taxon>Metazoa</taxon>
        <taxon>Ecdysozoa</taxon>
        <taxon>Arthropoda</taxon>
        <taxon>Crustacea</taxon>
        <taxon>Multicrustacea</taxon>
        <taxon>Malacostraca</taxon>
        <taxon>Eumalacostraca</taxon>
        <taxon>Peracarida</taxon>
        <taxon>Amphipoda</taxon>
        <taxon>Senticaudata</taxon>
        <taxon>Talitrida</taxon>
        <taxon>Talitroidea</taxon>
        <taxon>Hyalellidae</taxon>
        <taxon>Hyalella</taxon>
    </lineage>
</organism>
<accession>A0A6A0H468</accession>
<feature type="repeat" description="WD" evidence="3">
    <location>
        <begin position="20"/>
        <end position="47"/>
    </location>
</feature>
<name>A0A6A0H468_HYAAZ</name>
<dbReference type="EMBL" id="JQDR03007133">
    <property type="protein sequence ID" value="KAA0199092.1"/>
    <property type="molecule type" value="Genomic_DNA"/>
</dbReference>
<feature type="non-terminal residue" evidence="4">
    <location>
        <position position="143"/>
    </location>
</feature>
<dbReference type="GO" id="GO:0005737">
    <property type="term" value="C:cytoplasm"/>
    <property type="evidence" value="ECO:0007669"/>
    <property type="project" value="TreeGrafter"/>
</dbReference>
<dbReference type="PANTHER" id="PTHR44099:SF4">
    <property type="entry name" value="RABCONNECTIN-3B, ISOFORM A"/>
    <property type="match status" value="1"/>
</dbReference>
<evidence type="ECO:0000313" key="4">
    <source>
        <dbReference type="EMBL" id="KAA0199092.1"/>
    </source>
</evidence>
<dbReference type="InterPro" id="IPR036322">
    <property type="entry name" value="WD40_repeat_dom_sf"/>
</dbReference>
<reference evidence="4" key="2">
    <citation type="journal article" date="2018" name="Environ. Sci. Technol.">
        <title>The Toxicogenome of Hyalella azteca: A Model for Sediment Ecotoxicology and Evolutionary Toxicology.</title>
        <authorList>
            <person name="Poynton H.C."/>
            <person name="Hasenbein S."/>
            <person name="Benoit J.B."/>
            <person name="Sepulveda M.S."/>
            <person name="Poelchau M.F."/>
            <person name="Hughes D.S.T."/>
            <person name="Murali S.C."/>
            <person name="Chen S."/>
            <person name="Glastad K.M."/>
            <person name="Goodisman M.A.D."/>
            <person name="Werren J.H."/>
            <person name="Vineis J.H."/>
            <person name="Bowen J.L."/>
            <person name="Friedrich M."/>
            <person name="Jones J."/>
            <person name="Robertson H.M."/>
            <person name="Feyereisen R."/>
            <person name="Mechler-Hickson A."/>
            <person name="Mathers N."/>
            <person name="Lee C.E."/>
            <person name="Colbourne J.K."/>
            <person name="Biales A."/>
            <person name="Johnston J.S."/>
            <person name="Wellborn G.A."/>
            <person name="Rosendale A.J."/>
            <person name="Cridge A.G."/>
            <person name="Munoz-Torres M.C."/>
            <person name="Bain P.A."/>
            <person name="Manny A.R."/>
            <person name="Major K.M."/>
            <person name="Lambert F.N."/>
            <person name="Vulpe C.D."/>
            <person name="Tuck P."/>
            <person name="Blalock B.J."/>
            <person name="Lin Y.Y."/>
            <person name="Smith M.E."/>
            <person name="Ochoa-Acuna H."/>
            <person name="Chen M.M."/>
            <person name="Childers C.P."/>
            <person name="Qu J."/>
            <person name="Dugan S."/>
            <person name="Lee S.L."/>
            <person name="Chao H."/>
            <person name="Dinh H."/>
            <person name="Han Y."/>
            <person name="Doddapaneni H."/>
            <person name="Worley K.C."/>
            <person name="Muzny D.M."/>
            <person name="Gibbs R.A."/>
            <person name="Richards S."/>
        </authorList>
    </citation>
    <scope>NUCLEOTIDE SEQUENCE</scope>
    <source>
        <strain evidence="4">HAZT.00-mixed</strain>
        <tissue evidence="4">Whole organism</tissue>
    </source>
</reference>